<gene>
    <name evidence="4" type="ORF">Terrestrivirus3_48</name>
</gene>
<evidence type="ECO:0000256" key="1">
    <source>
        <dbReference type="ARBA" id="ARBA00006347"/>
    </source>
</evidence>
<dbReference type="InterPro" id="IPR017937">
    <property type="entry name" value="Thioredoxin_CS"/>
</dbReference>
<dbReference type="InterPro" id="IPR013766">
    <property type="entry name" value="Thioredoxin_domain"/>
</dbReference>
<feature type="transmembrane region" description="Helical" evidence="2">
    <location>
        <begin position="6"/>
        <end position="28"/>
    </location>
</feature>
<dbReference type="InterPro" id="IPR036249">
    <property type="entry name" value="Thioredoxin-like_sf"/>
</dbReference>
<dbReference type="CDD" id="cd02961">
    <property type="entry name" value="PDI_a_family"/>
    <property type="match status" value="1"/>
</dbReference>
<proteinExistence type="inferred from homology"/>
<organism evidence="4">
    <name type="scientific">Terrestrivirus sp</name>
    <dbReference type="NCBI Taxonomy" id="2487775"/>
    <lineage>
        <taxon>Viruses</taxon>
        <taxon>Varidnaviria</taxon>
        <taxon>Bamfordvirae</taxon>
        <taxon>Nucleocytoviricota</taxon>
        <taxon>Megaviricetes</taxon>
        <taxon>Imitervirales</taxon>
        <taxon>Mimiviridae</taxon>
        <taxon>Klosneuvirinae</taxon>
    </lineage>
</organism>
<dbReference type="GO" id="GO:0003756">
    <property type="term" value="F:protein disulfide isomerase activity"/>
    <property type="evidence" value="ECO:0007669"/>
    <property type="project" value="TreeGrafter"/>
</dbReference>
<keyword evidence="2" id="KW-0812">Transmembrane</keyword>
<dbReference type="PROSITE" id="PS00194">
    <property type="entry name" value="THIOREDOXIN_1"/>
    <property type="match status" value="1"/>
</dbReference>
<evidence type="ECO:0000259" key="3">
    <source>
        <dbReference type="PROSITE" id="PS51352"/>
    </source>
</evidence>
<dbReference type="PROSITE" id="PS51352">
    <property type="entry name" value="THIOREDOXIN_2"/>
    <property type="match status" value="1"/>
</dbReference>
<reference evidence="4" key="1">
    <citation type="submission" date="2018-10" db="EMBL/GenBank/DDBJ databases">
        <title>Hidden diversity of soil giant viruses.</title>
        <authorList>
            <person name="Schulz F."/>
            <person name="Alteio L."/>
            <person name="Goudeau D."/>
            <person name="Ryan E.M."/>
            <person name="Malmstrom R.R."/>
            <person name="Blanchard J."/>
            <person name="Woyke T."/>
        </authorList>
    </citation>
    <scope>NUCLEOTIDE SEQUENCE</scope>
    <source>
        <strain evidence="4">TEV1</strain>
    </source>
</reference>
<dbReference type="Pfam" id="PF00085">
    <property type="entry name" value="Thioredoxin"/>
    <property type="match status" value="1"/>
</dbReference>
<dbReference type="SUPFAM" id="SSF52833">
    <property type="entry name" value="Thioredoxin-like"/>
    <property type="match status" value="1"/>
</dbReference>
<name>A0A3G4ZQR5_9VIRU</name>
<sequence length="158" mass="18247">MQNDYVNKTTIIVGILAIIILILLIMNYQKTNQINALKPTESMQTVGGYRPQPRPVHIQPVPPVQINTPVRSAEIVLYYAEWCGHCKNFMPVWQQFEKRNKNKITIKTVNCDENKSLCSKMDIQGFPTVRLYKSSREVVNFDGNRSVEGLEQFINQYI</sequence>
<dbReference type="GO" id="GO:0006457">
    <property type="term" value="P:protein folding"/>
    <property type="evidence" value="ECO:0007669"/>
    <property type="project" value="TreeGrafter"/>
</dbReference>
<dbReference type="Gene3D" id="3.40.30.10">
    <property type="entry name" value="Glutaredoxin"/>
    <property type="match status" value="1"/>
</dbReference>
<accession>A0A3G4ZQR5</accession>
<protein>
    <submittedName>
        <fullName evidence="4">Putative thioredoxin domain-containing protein 5</fullName>
    </submittedName>
</protein>
<dbReference type="PRINTS" id="PR00421">
    <property type="entry name" value="THIOREDOXIN"/>
</dbReference>
<dbReference type="EMBL" id="MK071981">
    <property type="protein sequence ID" value="AYV75779.1"/>
    <property type="molecule type" value="Genomic_DNA"/>
</dbReference>
<evidence type="ECO:0000256" key="2">
    <source>
        <dbReference type="SAM" id="Phobius"/>
    </source>
</evidence>
<comment type="similarity">
    <text evidence="1">Belongs to the protein disulfide isomerase family.</text>
</comment>
<dbReference type="PANTHER" id="PTHR45672">
    <property type="entry name" value="PROTEIN DISULFIDE-ISOMERASE C17H9.14C-RELATED"/>
    <property type="match status" value="1"/>
</dbReference>
<evidence type="ECO:0000313" key="4">
    <source>
        <dbReference type="EMBL" id="AYV75779.1"/>
    </source>
</evidence>
<dbReference type="InterPro" id="IPR051063">
    <property type="entry name" value="PDI"/>
</dbReference>
<keyword evidence="2" id="KW-1133">Transmembrane helix</keyword>
<feature type="domain" description="Thioredoxin" evidence="3">
    <location>
        <begin position="32"/>
        <end position="158"/>
    </location>
</feature>
<keyword evidence="2" id="KW-0472">Membrane</keyword>